<gene>
    <name evidence="3" type="ORF">AMS66_09355</name>
</gene>
<dbReference type="PANTHER" id="PTHR43155">
    <property type="entry name" value="CYCLIC DI-GMP PHOSPHODIESTERASE PA4108-RELATED"/>
    <property type="match status" value="1"/>
</dbReference>
<dbReference type="PROSITE" id="PS51832">
    <property type="entry name" value="HD_GYP"/>
    <property type="match status" value="1"/>
</dbReference>
<evidence type="ECO:0000313" key="4">
    <source>
        <dbReference type="Proteomes" id="UP000037688"/>
    </source>
</evidence>
<comment type="caution">
    <text evidence="3">The sequence shown here is derived from an EMBL/GenBank/DDBJ whole genome shotgun (WGS) entry which is preliminary data.</text>
</comment>
<protein>
    <submittedName>
        <fullName evidence="3">HD family phosphohydrolase</fullName>
    </submittedName>
</protein>
<dbReference type="RefSeq" id="WP_053780524.1">
    <property type="nucleotide sequence ID" value="NZ_LITU01000050.1"/>
</dbReference>
<dbReference type="SMART" id="SM00471">
    <property type="entry name" value="HDc"/>
    <property type="match status" value="1"/>
</dbReference>
<name>A0A0N0UI71_9BACL</name>
<dbReference type="AlphaFoldDB" id="A0A0N0UI71"/>
<dbReference type="InterPro" id="IPR006675">
    <property type="entry name" value="HDIG_dom"/>
</dbReference>
<accession>A0A0N0UI71</accession>
<evidence type="ECO:0000259" key="1">
    <source>
        <dbReference type="PROSITE" id="PS51831"/>
    </source>
</evidence>
<dbReference type="InterPro" id="IPR003607">
    <property type="entry name" value="HD/PDEase_dom"/>
</dbReference>
<dbReference type="SUPFAM" id="SSF109604">
    <property type="entry name" value="HD-domain/PDEase-like"/>
    <property type="match status" value="1"/>
</dbReference>
<dbReference type="EMBL" id="LITU01000050">
    <property type="protein sequence ID" value="KOY17041.1"/>
    <property type="molecule type" value="Genomic_DNA"/>
</dbReference>
<dbReference type="NCBIfam" id="TIGR00277">
    <property type="entry name" value="HDIG"/>
    <property type="match status" value="1"/>
</dbReference>
<dbReference type="GO" id="GO:0016787">
    <property type="term" value="F:hydrolase activity"/>
    <property type="evidence" value="ECO:0007669"/>
    <property type="project" value="UniProtKB-KW"/>
</dbReference>
<sequence>MRVHVTDLKTGDLLKNDVYNSSGLHMLMKGSTLSDDDIAKLLQHGIDYADVEHTTSDLHSDAQTLPSDQTRLLTNLFNDTIKGTESLFEQAMEKGFIDETQVDEILITLTGQLEKQKDVVSLLLMLDGDNDYTYNHSLQVGMLAFYIAGWMGYNPEECLTVAKAGYLHDIGKSKIPPEMLHKPGKLTPEEFEEMKKHTLYGYEIVKESTQDEILATVALQHHEREDGSGYPYGLKGDEIHPFARITAVADVYSAMTTNRVYQTKQELISVLCELYSLSFGQLNAEVTQELIKHMLPNFIGKRVLLTTGETGLIVLNNPADYFRPLVQTSTAFIDLAKERDVAIVEIYIQ</sequence>
<organism evidence="3 4">
    <name type="scientific">Paenibacillus xylanivorans</name>
    <dbReference type="NCBI Taxonomy" id="1705561"/>
    <lineage>
        <taxon>Bacteria</taxon>
        <taxon>Bacillati</taxon>
        <taxon>Bacillota</taxon>
        <taxon>Bacilli</taxon>
        <taxon>Bacillales</taxon>
        <taxon>Paenibacillaceae</taxon>
        <taxon>Paenibacillus</taxon>
    </lineage>
</organism>
<keyword evidence="3" id="KW-0378">Hydrolase</keyword>
<dbReference type="PROSITE" id="PS51831">
    <property type="entry name" value="HD"/>
    <property type="match status" value="1"/>
</dbReference>
<dbReference type="Pfam" id="PF13487">
    <property type="entry name" value="HD_5"/>
    <property type="match status" value="1"/>
</dbReference>
<dbReference type="OrthoDB" id="9759601at2"/>
<proteinExistence type="predicted"/>
<feature type="domain" description="HD" evidence="1">
    <location>
        <begin position="133"/>
        <end position="255"/>
    </location>
</feature>
<dbReference type="Gene3D" id="1.10.3210.10">
    <property type="entry name" value="Hypothetical protein af1432"/>
    <property type="match status" value="1"/>
</dbReference>
<dbReference type="PANTHER" id="PTHR43155:SF2">
    <property type="entry name" value="CYCLIC DI-GMP PHOSPHODIESTERASE PA4108"/>
    <property type="match status" value="1"/>
</dbReference>
<dbReference type="CDD" id="cd00077">
    <property type="entry name" value="HDc"/>
    <property type="match status" value="1"/>
</dbReference>
<dbReference type="PATRIC" id="fig|1705561.3.peg.1713"/>
<evidence type="ECO:0000313" key="3">
    <source>
        <dbReference type="EMBL" id="KOY17041.1"/>
    </source>
</evidence>
<feature type="domain" description="HD-GYP" evidence="2">
    <location>
        <begin position="111"/>
        <end position="306"/>
    </location>
</feature>
<dbReference type="InterPro" id="IPR006674">
    <property type="entry name" value="HD_domain"/>
</dbReference>
<keyword evidence="4" id="KW-1185">Reference proteome</keyword>
<reference evidence="3 4" key="1">
    <citation type="submission" date="2015-08" db="EMBL/GenBank/DDBJ databases">
        <title>Draft genome sequence of cellulolytic and xylanolytic Paenibacillus sp. A59, isolated from a decaying forest soil from Patagonia, Argentina.</title>
        <authorList>
            <person name="Ghio S."/>
            <person name="Caceres A.M."/>
            <person name="Talia P."/>
            <person name="Grasso D."/>
            <person name="Campos E."/>
        </authorList>
    </citation>
    <scope>NUCLEOTIDE SEQUENCE [LARGE SCALE GENOMIC DNA]</scope>
    <source>
        <strain evidence="3 4">A59</strain>
    </source>
</reference>
<evidence type="ECO:0000259" key="2">
    <source>
        <dbReference type="PROSITE" id="PS51832"/>
    </source>
</evidence>
<dbReference type="InterPro" id="IPR037522">
    <property type="entry name" value="HD_GYP_dom"/>
</dbReference>
<dbReference type="Proteomes" id="UP000037688">
    <property type="component" value="Unassembled WGS sequence"/>
</dbReference>